<name>A0A5B7WR59_9MICC</name>
<dbReference type="GO" id="GO:0006633">
    <property type="term" value="P:fatty acid biosynthetic process"/>
    <property type="evidence" value="ECO:0007669"/>
    <property type="project" value="InterPro"/>
</dbReference>
<gene>
    <name evidence="5" type="primary">fabH_1</name>
    <name evidence="5" type="ORF">GcLGCM259_0860</name>
</gene>
<dbReference type="Gene3D" id="3.40.47.10">
    <property type="match status" value="2"/>
</dbReference>
<dbReference type="InterPro" id="IPR016039">
    <property type="entry name" value="Thiolase-like"/>
</dbReference>
<dbReference type="CDD" id="cd00830">
    <property type="entry name" value="KAS_III"/>
    <property type="match status" value="1"/>
</dbReference>
<evidence type="ECO:0000259" key="4">
    <source>
        <dbReference type="Pfam" id="PF08545"/>
    </source>
</evidence>
<dbReference type="KEGG" id="gcr:GcLGCM259_0860"/>
<dbReference type="GO" id="GO:0044550">
    <property type="term" value="P:secondary metabolite biosynthetic process"/>
    <property type="evidence" value="ECO:0007669"/>
    <property type="project" value="TreeGrafter"/>
</dbReference>
<dbReference type="SUPFAM" id="SSF53901">
    <property type="entry name" value="Thiolase-like"/>
    <property type="match status" value="1"/>
</dbReference>
<dbReference type="EMBL" id="CP034412">
    <property type="protein sequence ID" value="QCY46616.1"/>
    <property type="molecule type" value="Genomic_DNA"/>
</dbReference>
<keyword evidence="2" id="KW-0012">Acyltransferase</keyword>
<dbReference type="PANTHER" id="PTHR34069:SF3">
    <property type="entry name" value="ACYL-COA:ACYL-COA ALKYLTRANSFERASE"/>
    <property type="match status" value="1"/>
</dbReference>
<evidence type="ECO:0000256" key="1">
    <source>
        <dbReference type="ARBA" id="ARBA00022679"/>
    </source>
</evidence>
<dbReference type="InterPro" id="IPR013751">
    <property type="entry name" value="ACP_syn_III_N"/>
</dbReference>
<dbReference type="NCBIfam" id="NF006720">
    <property type="entry name" value="PRK09258.1"/>
    <property type="match status" value="1"/>
</dbReference>
<dbReference type="InterPro" id="IPR013747">
    <property type="entry name" value="ACP_syn_III_C"/>
</dbReference>
<reference evidence="5 6" key="1">
    <citation type="submission" date="2018-12" db="EMBL/GenBank/DDBJ databases">
        <title>Complete Genome Sequence of Glutamicibacter creatinolyticus strain LGCM259,isolated from an abscess of a 12-year-old mare in Italy.</title>
        <authorList>
            <person name="Santos R.G."/>
            <person name="Silva A.L."/>
            <person name="Seyffert N."/>
            <person name="Castro T.L.P."/>
            <person name="Attili A.R."/>
            <person name="Rifici C."/>
            <person name="Mazzullo G."/>
            <person name="Brenig B."/>
            <person name="Venanzi F."/>
            <person name="Azevedo V."/>
        </authorList>
    </citation>
    <scope>NUCLEOTIDE SEQUENCE [LARGE SCALE GENOMIC DNA]</scope>
    <source>
        <strain evidence="5 6">LGCM 259</strain>
    </source>
</reference>
<evidence type="ECO:0000256" key="2">
    <source>
        <dbReference type="ARBA" id="ARBA00023315"/>
    </source>
</evidence>
<dbReference type="Pfam" id="PF08545">
    <property type="entry name" value="ACP_syn_III"/>
    <property type="match status" value="1"/>
</dbReference>
<dbReference type="Pfam" id="PF08541">
    <property type="entry name" value="ACP_syn_III_C"/>
    <property type="match status" value="1"/>
</dbReference>
<feature type="domain" description="Beta-ketoacyl-[acyl-carrier-protein] synthase III C-terminal" evidence="3">
    <location>
        <begin position="315"/>
        <end position="398"/>
    </location>
</feature>
<protein>
    <submittedName>
        <fullName evidence="5">3-oxoacyl-acyl-carrier-protein synthase 3</fullName>
    </submittedName>
</protein>
<dbReference type="PANTHER" id="PTHR34069">
    <property type="entry name" value="3-OXOACYL-[ACYL-CARRIER-PROTEIN] SYNTHASE 3"/>
    <property type="match status" value="1"/>
</dbReference>
<keyword evidence="6" id="KW-1185">Reference proteome</keyword>
<sequence>MNDPDFSCYSLKTSLSLMRWPTGRNTVRTDYSPSATLRNRRPFFGAGPKGSASARHEGLILNGNATFRHHNVALLAVNRVQAPVVLSSAEFDERLAPSLKRLRLSKKLLERASGVKERRWWSEGTGFDDAAVEAGGKAMAEAGIEPGQIGLLINTSVTRRNLEPSVASKIHHDLGLPSSAMNFDVANACLGFVNGMSLAANMIDSGQIKYALIVAGEDAQPTQETTFQRLNAENSTREDYLREFATLTLGSGAAAAVVGPADEHPGGHRIVGGVSRAGTQHHELCVGGPAGMYTDTKGLLDNGLDLVVNAWQEAHQSGWDWRSMDRYVTHQVSKSYTNAIIKAVGLIRDRVPVTFPKWGNVGPASLPMTLSQEAETLKPGDRVLCMGVGSGLNTTMMELAW</sequence>
<evidence type="ECO:0000313" key="5">
    <source>
        <dbReference type="EMBL" id="QCY46616.1"/>
    </source>
</evidence>
<dbReference type="Proteomes" id="UP000307000">
    <property type="component" value="Chromosome"/>
</dbReference>
<organism evidence="5 6">
    <name type="scientific">Glutamicibacter creatinolyticus</name>
    <dbReference type="NCBI Taxonomy" id="162496"/>
    <lineage>
        <taxon>Bacteria</taxon>
        <taxon>Bacillati</taxon>
        <taxon>Actinomycetota</taxon>
        <taxon>Actinomycetes</taxon>
        <taxon>Micrococcales</taxon>
        <taxon>Micrococcaceae</taxon>
        <taxon>Glutamicibacter</taxon>
    </lineage>
</organism>
<accession>A0A5B7WR59</accession>
<evidence type="ECO:0000313" key="6">
    <source>
        <dbReference type="Proteomes" id="UP000307000"/>
    </source>
</evidence>
<evidence type="ECO:0000259" key="3">
    <source>
        <dbReference type="Pfam" id="PF08541"/>
    </source>
</evidence>
<dbReference type="AlphaFoldDB" id="A0A5B7WR59"/>
<proteinExistence type="predicted"/>
<feature type="domain" description="Beta-ketoacyl-[acyl-carrier-protein] synthase III N-terminal" evidence="4">
    <location>
        <begin position="183"/>
        <end position="263"/>
    </location>
</feature>
<keyword evidence="1" id="KW-0808">Transferase</keyword>
<dbReference type="GO" id="GO:0004315">
    <property type="term" value="F:3-oxoacyl-[acyl-carrier-protein] synthase activity"/>
    <property type="evidence" value="ECO:0007669"/>
    <property type="project" value="InterPro"/>
</dbReference>